<reference evidence="4" key="1">
    <citation type="submission" date="2016-10" db="EMBL/GenBank/DDBJ databases">
        <authorList>
            <person name="Varghese N."/>
            <person name="Submissions S."/>
        </authorList>
    </citation>
    <scope>NUCLEOTIDE SEQUENCE [LARGE SCALE GENOMIC DNA]</scope>
    <source>
        <strain evidence="4">CGMCC 4.5579</strain>
    </source>
</reference>
<accession>A0A1I5R2J0</accession>
<evidence type="ECO:0000313" key="4">
    <source>
        <dbReference type="Proteomes" id="UP000198727"/>
    </source>
</evidence>
<feature type="region of interest" description="Disordered" evidence="1">
    <location>
        <begin position="204"/>
        <end position="228"/>
    </location>
</feature>
<dbReference type="InterPro" id="IPR007410">
    <property type="entry name" value="LpqE-like"/>
</dbReference>
<dbReference type="PROSITE" id="PS51257">
    <property type="entry name" value="PROKAR_LIPOPROTEIN"/>
    <property type="match status" value="1"/>
</dbReference>
<organism evidence="3 4">
    <name type="scientific">Amycolatopsis arida</name>
    <dbReference type="NCBI Taxonomy" id="587909"/>
    <lineage>
        <taxon>Bacteria</taxon>
        <taxon>Bacillati</taxon>
        <taxon>Actinomycetota</taxon>
        <taxon>Actinomycetes</taxon>
        <taxon>Pseudonocardiales</taxon>
        <taxon>Pseudonocardiaceae</taxon>
        <taxon>Amycolatopsis</taxon>
    </lineage>
</organism>
<sequence length="228" mass="22944">MRRVPGVRRMGSLVLGLGAALVVASCGAGQITETDTQEPAVNGAFAQVGSLSLRDVMLAYPPEVGAAHFYPAGSDAPLVLRIVNQGGADDELVTVSADAATDVTVSGQREVVAGSYLAVGPTTGEVADDHAPEPGTAEGHAGQGAGQPSTAPSSGAPEPGSADRAVDQVGHAEITLRGLTREIRPGQTIEVTFTFRDAGAVTVRTPVGAPSHPRPEPHGEHGEAGGGH</sequence>
<dbReference type="SUPFAM" id="SSF110087">
    <property type="entry name" value="DR1885-like metal-binding protein"/>
    <property type="match status" value="1"/>
</dbReference>
<name>A0A1I5R2J0_9PSEU</name>
<dbReference type="Pfam" id="PF04314">
    <property type="entry name" value="PCuAC"/>
    <property type="match status" value="1"/>
</dbReference>
<dbReference type="InterPro" id="IPR036182">
    <property type="entry name" value="PCuAC_sf"/>
</dbReference>
<evidence type="ECO:0000256" key="2">
    <source>
        <dbReference type="SAM" id="SignalP"/>
    </source>
</evidence>
<protein>
    <recommendedName>
        <fullName evidence="5">Copper(I)-binding protein</fullName>
    </recommendedName>
</protein>
<keyword evidence="2" id="KW-0732">Signal</keyword>
<gene>
    <name evidence="3" type="ORF">SAMN05421810_102853</name>
</gene>
<evidence type="ECO:0000313" key="3">
    <source>
        <dbReference type="EMBL" id="SFP52709.1"/>
    </source>
</evidence>
<evidence type="ECO:0008006" key="5">
    <source>
        <dbReference type="Google" id="ProtNLM"/>
    </source>
</evidence>
<keyword evidence="4" id="KW-1185">Reference proteome</keyword>
<feature type="chain" id="PRO_5038618316" description="Copper(I)-binding protein" evidence="2">
    <location>
        <begin position="29"/>
        <end position="228"/>
    </location>
</feature>
<dbReference type="RefSeq" id="WP_243859238.1">
    <property type="nucleotide sequence ID" value="NZ_FOWW01000002.1"/>
</dbReference>
<dbReference type="EMBL" id="FOWW01000002">
    <property type="protein sequence ID" value="SFP52709.1"/>
    <property type="molecule type" value="Genomic_DNA"/>
</dbReference>
<dbReference type="Gene3D" id="2.60.40.1890">
    <property type="entry name" value="PCu(A)C copper chaperone"/>
    <property type="match status" value="1"/>
</dbReference>
<dbReference type="AlphaFoldDB" id="A0A1I5R2J0"/>
<proteinExistence type="predicted"/>
<feature type="signal peptide" evidence="2">
    <location>
        <begin position="1"/>
        <end position="28"/>
    </location>
</feature>
<feature type="compositionally biased region" description="Basic and acidic residues" evidence="1">
    <location>
        <begin position="213"/>
        <end position="228"/>
    </location>
</feature>
<evidence type="ECO:0000256" key="1">
    <source>
        <dbReference type="SAM" id="MobiDB-lite"/>
    </source>
</evidence>
<feature type="region of interest" description="Disordered" evidence="1">
    <location>
        <begin position="122"/>
        <end position="166"/>
    </location>
</feature>
<dbReference type="Proteomes" id="UP000198727">
    <property type="component" value="Unassembled WGS sequence"/>
</dbReference>
<dbReference type="STRING" id="587909.SAMN05421810_102853"/>